<feature type="region of interest" description="Disordered" evidence="1">
    <location>
        <begin position="618"/>
        <end position="637"/>
    </location>
</feature>
<dbReference type="OrthoDB" id="273570at2759"/>
<evidence type="ECO:0000313" key="3">
    <source>
        <dbReference type="Proteomes" id="UP000673552"/>
    </source>
</evidence>
<dbReference type="AlphaFoldDB" id="A0A836FY42"/>
<dbReference type="KEGG" id="lmat:92511669"/>
<accession>A0A836FY42</accession>
<evidence type="ECO:0000313" key="2">
    <source>
        <dbReference type="EMBL" id="KAG5471462.1"/>
    </source>
</evidence>
<feature type="region of interest" description="Disordered" evidence="1">
    <location>
        <begin position="262"/>
        <end position="353"/>
    </location>
</feature>
<feature type="compositionally biased region" description="Polar residues" evidence="1">
    <location>
        <begin position="85"/>
        <end position="102"/>
    </location>
</feature>
<feature type="region of interest" description="Disordered" evidence="1">
    <location>
        <begin position="209"/>
        <end position="249"/>
    </location>
</feature>
<feature type="region of interest" description="Disordered" evidence="1">
    <location>
        <begin position="531"/>
        <end position="559"/>
    </location>
</feature>
<reference evidence="3" key="1">
    <citation type="journal article" date="2021" name="Microbiol. Resour. Announc.">
        <title>LGAAP: Leishmaniinae Genome Assembly and Annotation Pipeline.</title>
        <authorList>
            <person name="Almutairi H."/>
            <person name="Urbaniak M.D."/>
            <person name="Bates M.D."/>
            <person name="Jariyapan N."/>
            <person name="Kwakye-Nuako G."/>
            <person name="Thomaz-Soccol V."/>
            <person name="Al-Salem W.S."/>
            <person name="Dillon R.J."/>
            <person name="Bates P.A."/>
            <person name="Gatherer D."/>
        </authorList>
    </citation>
    <scope>NUCLEOTIDE SEQUENCE [LARGE SCALE GENOMIC DNA]</scope>
</reference>
<evidence type="ECO:0000256" key="1">
    <source>
        <dbReference type="SAM" id="MobiDB-lite"/>
    </source>
</evidence>
<name>A0A836FY42_9TRYP</name>
<feature type="region of interest" description="Disordered" evidence="1">
    <location>
        <begin position="894"/>
        <end position="916"/>
    </location>
</feature>
<organism evidence="2 3">
    <name type="scientific">Leishmania martiniquensis</name>
    <dbReference type="NCBI Taxonomy" id="1580590"/>
    <lineage>
        <taxon>Eukaryota</taxon>
        <taxon>Discoba</taxon>
        <taxon>Euglenozoa</taxon>
        <taxon>Kinetoplastea</taxon>
        <taxon>Metakinetoplastina</taxon>
        <taxon>Trypanosomatida</taxon>
        <taxon>Trypanosomatidae</taxon>
        <taxon>Leishmaniinae</taxon>
        <taxon>Leishmania</taxon>
    </lineage>
</organism>
<feature type="region of interest" description="Disordered" evidence="1">
    <location>
        <begin position="445"/>
        <end position="465"/>
    </location>
</feature>
<gene>
    <name evidence="2" type="ORF">LSCM1_01551</name>
</gene>
<feature type="region of interest" description="Disordered" evidence="1">
    <location>
        <begin position="749"/>
        <end position="778"/>
    </location>
</feature>
<feature type="compositionally biased region" description="Basic and acidic residues" evidence="1">
    <location>
        <begin position="390"/>
        <end position="402"/>
    </location>
</feature>
<proteinExistence type="predicted"/>
<reference evidence="3" key="2">
    <citation type="journal article" date="2021" name="Sci. Data">
        <title>Chromosome-scale genome sequencing, assembly and annotation of six genomes from subfamily Leishmaniinae.</title>
        <authorList>
            <person name="Almutairi H."/>
            <person name="Urbaniak M.D."/>
            <person name="Bates M.D."/>
            <person name="Jariyapan N."/>
            <person name="Kwakye-Nuako G."/>
            <person name="Thomaz Soccol V."/>
            <person name="Al-Salem W.S."/>
            <person name="Dillon R.J."/>
            <person name="Bates P.A."/>
            <person name="Gatherer D."/>
        </authorList>
    </citation>
    <scope>NUCLEOTIDE SEQUENCE [LARGE SCALE GENOMIC DNA]</scope>
</reference>
<dbReference type="GeneID" id="92511669"/>
<dbReference type="EMBL" id="JAFEUZ010000031">
    <property type="protein sequence ID" value="KAG5471462.1"/>
    <property type="molecule type" value="Genomic_DNA"/>
</dbReference>
<feature type="region of interest" description="Disordered" evidence="1">
    <location>
        <begin position="79"/>
        <end position="102"/>
    </location>
</feature>
<dbReference type="Proteomes" id="UP000673552">
    <property type="component" value="Unassembled WGS sequence"/>
</dbReference>
<feature type="region of interest" description="Disordered" evidence="1">
    <location>
        <begin position="1164"/>
        <end position="1185"/>
    </location>
</feature>
<feature type="compositionally biased region" description="Basic and acidic residues" evidence="1">
    <location>
        <begin position="1164"/>
        <end position="1174"/>
    </location>
</feature>
<dbReference type="RefSeq" id="XP_067176436.1">
    <property type="nucleotide sequence ID" value="XM_067319157.1"/>
</dbReference>
<feature type="compositionally biased region" description="Low complexity" evidence="1">
    <location>
        <begin position="237"/>
        <end position="249"/>
    </location>
</feature>
<feature type="region of interest" description="Disordered" evidence="1">
    <location>
        <begin position="385"/>
        <end position="405"/>
    </location>
</feature>
<protein>
    <submittedName>
        <fullName evidence="2">Uncharacterized protein</fullName>
    </submittedName>
</protein>
<sequence>MPSTSEADSRPSRSPRWYPVLFQSQAVRTPTSHLRPPQVSHQGESIELSALLELDHGQVYLHLTCRSREATVMKDPVSTPLARTGATTTKQPHFASSHSPVTRRSFSVPLTERLPHESIRDKTLCEKKHKHAEAVSTLLARAPPYHLKWCYTVALEEILPVAVQRPLSAELRSRLQLDLQDEDAFTYSSHSTPRAALASLAGVDFTGMPSTPSSGACPLPSRSPPIMSSRTRDSNLSARPASSRHAASTATTYGQYLDVAEPFRSNVRSPPSPRPLLSSKGMGGRQSSSSAIDADVTTACHSSSGHTSLVTRESGSRLLTPRMERKCAPRTLPETHLSRLSPDTSTPSQTHAMGVSLGTAPAVGAYEELLSVTFSGVVERAGMHSCSLSNEERDEGREESNKRLRYRKLPRRLHRFVLDEKKGLRRSHSARTVSTTIDAVTDAPKCSATPLQSPQGKQWPRQRSHHAAWSSVLASAAHASEHKAPDLPLALEQASTFCLRFVTEGDLRAFLSCYVSMRRWAAEAEEKEVSAAASRRGHGTGNRSASGRRLKDGNNSVSSECEAYRRERAANSLDSPSTAAYNECPHDAESFGPRGSPLSRELADGLLSDFHLPLVEGSGNGREGDKHAAAKNALSTPVRAASRSRDWQDYVRHATDIRYRIAYATVPLFLWYSFLPLASSVLFTCQRGFLIVERLSPPCSPVYSPNGTLNASGAECDTAAEASPPQWRDIVCRLLAPIRTLLEVAPPAVPQRTDAEDPPPIPQRSVASWESSATPATTRATSDGVALVLPSADSATCQPTEDDLTTFKDVFLCLSESHLLFLNSFGRLRFHFSFDEIAFITHSAATGSFPAHPFIRFRLKSSGYFGTPTFVLTFVLIPDVPRLGGIAHAAALPHAPESAPTTQNRPVQRRSPASEAPHAVSCVASRHSLGVSVAATHNYDGFLEDKEKQRLLRRHQALLDSFETVCPRPLDRCTFNELMGTKNGEARNARLRDMAACASAGAFGTHPAPTFSNVRASAFEWGAHHHKTDLLLCIRIDAGDIRIAGPEGQPSKGARLTAAPLSQAVTRISFARQSTCPAQVVPSGSPTSAFSDATLRWSREDPGIVLRDAGHDMDFSFERAARPTPLLASKEAVSQHFSVPFRNDLRRSVSLTYVGSCSLDAKDKKASGVAKDSEDSGTDETYLPMAPTKRCSSIVRRAAMKGR</sequence>
<keyword evidence="3" id="KW-1185">Reference proteome</keyword>
<feature type="compositionally biased region" description="Polar residues" evidence="1">
    <location>
        <begin position="299"/>
        <end position="313"/>
    </location>
</feature>
<feature type="compositionally biased region" description="Polar residues" evidence="1">
    <location>
        <begin position="341"/>
        <end position="351"/>
    </location>
</feature>
<comment type="caution">
    <text evidence="2">The sequence shown here is derived from an EMBL/GenBank/DDBJ whole genome shotgun (WGS) entry which is preliminary data.</text>
</comment>